<keyword evidence="2" id="KW-1185">Reference proteome</keyword>
<accession>A0A4Y2RX47</accession>
<evidence type="ECO:0000313" key="2">
    <source>
        <dbReference type="Proteomes" id="UP000499080"/>
    </source>
</evidence>
<dbReference type="Proteomes" id="UP000499080">
    <property type="component" value="Unassembled WGS sequence"/>
</dbReference>
<dbReference type="AlphaFoldDB" id="A0A4Y2RX47"/>
<protein>
    <submittedName>
        <fullName evidence="1">Uncharacterized protein</fullName>
    </submittedName>
</protein>
<comment type="caution">
    <text evidence="1">The sequence shown here is derived from an EMBL/GenBank/DDBJ whole genome shotgun (WGS) entry which is preliminary data.</text>
</comment>
<evidence type="ECO:0000313" key="1">
    <source>
        <dbReference type="EMBL" id="GBN80311.1"/>
    </source>
</evidence>
<proteinExistence type="predicted"/>
<dbReference type="EMBL" id="BGPR01018849">
    <property type="protein sequence ID" value="GBN80311.1"/>
    <property type="molecule type" value="Genomic_DNA"/>
</dbReference>
<gene>
    <name evidence="1" type="ORF">AVEN_188646_1</name>
</gene>
<name>A0A4Y2RX47_ARAVE</name>
<sequence>MQSVRTFFCETVLRSLQVKSVELSCAKRLSARYGSPIELSCAKRLSAHLQSSRSNFLVRKVFLARYSDMIDRTFLHNQRLPLVTTVGQFLVAENVFPLITGDGRQAFLCENVFPLVK</sequence>
<organism evidence="1 2">
    <name type="scientific">Araneus ventricosus</name>
    <name type="common">Orbweaver spider</name>
    <name type="synonym">Epeira ventricosa</name>
    <dbReference type="NCBI Taxonomy" id="182803"/>
    <lineage>
        <taxon>Eukaryota</taxon>
        <taxon>Metazoa</taxon>
        <taxon>Ecdysozoa</taxon>
        <taxon>Arthropoda</taxon>
        <taxon>Chelicerata</taxon>
        <taxon>Arachnida</taxon>
        <taxon>Araneae</taxon>
        <taxon>Araneomorphae</taxon>
        <taxon>Entelegynae</taxon>
        <taxon>Araneoidea</taxon>
        <taxon>Araneidae</taxon>
        <taxon>Araneus</taxon>
    </lineage>
</organism>
<reference evidence="1 2" key="1">
    <citation type="journal article" date="2019" name="Sci. Rep.">
        <title>Orb-weaving spider Araneus ventricosus genome elucidates the spidroin gene catalogue.</title>
        <authorList>
            <person name="Kono N."/>
            <person name="Nakamura H."/>
            <person name="Ohtoshi R."/>
            <person name="Moran D.A.P."/>
            <person name="Shinohara A."/>
            <person name="Yoshida Y."/>
            <person name="Fujiwara M."/>
            <person name="Mori M."/>
            <person name="Tomita M."/>
            <person name="Arakawa K."/>
        </authorList>
    </citation>
    <scope>NUCLEOTIDE SEQUENCE [LARGE SCALE GENOMIC DNA]</scope>
</reference>